<dbReference type="AlphaFoldDB" id="A0A165MTW5"/>
<organism evidence="3 4">
    <name type="scientific">Neolentinus lepideus HHB14362 ss-1</name>
    <dbReference type="NCBI Taxonomy" id="1314782"/>
    <lineage>
        <taxon>Eukaryota</taxon>
        <taxon>Fungi</taxon>
        <taxon>Dikarya</taxon>
        <taxon>Basidiomycota</taxon>
        <taxon>Agaricomycotina</taxon>
        <taxon>Agaricomycetes</taxon>
        <taxon>Gloeophyllales</taxon>
        <taxon>Gloeophyllaceae</taxon>
        <taxon>Neolentinus</taxon>
    </lineage>
</organism>
<feature type="region of interest" description="Disordered" evidence="1">
    <location>
        <begin position="279"/>
        <end position="301"/>
    </location>
</feature>
<protein>
    <submittedName>
        <fullName evidence="3">Uncharacterized protein</fullName>
    </submittedName>
</protein>
<dbReference type="EMBL" id="KV425662">
    <property type="protein sequence ID" value="KZT18768.1"/>
    <property type="molecule type" value="Genomic_DNA"/>
</dbReference>
<evidence type="ECO:0000313" key="4">
    <source>
        <dbReference type="Proteomes" id="UP000076761"/>
    </source>
</evidence>
<keyword evidence="2" id="KW-0812">Transmembrane</keyword>
<evidence type="ECO:0000256" key="1">
    <source>
        <dbReference type="SAM" id="MobiDB-lite"/>
    </source>
</evidence>
<dbReference type="InParanoid" id="A0A165MTW5"/>
<evidence type="ECO:0000256" key="2">
    <source>
        <dbReference type="SAM" id="Phobius"/>
    </source>
</evidence>
<evidence type="ECO:0000313" key="3">
    <source>
        <dbReference type="EMBL" id="KZT18768.1"/>
    </source>
</evidence>
<gene>
    <name evidence="3" type="ORF">NEOLEDRAFT_1173411</name>
</gene>
<reference evidence="3 4" key="1">
    <citation type="journal article" date="2016" name="Mol. Biol. Evol.">
        <title>Comparative Genomics of Early-Diverging Mushroom-Forming Fungi Provides Insights into the Origins of Lignocellulose Decay Capabilities.</title>
        <authorList>
            <person name="Nagy L.G."/>
            <person name="Riley R."/>
            <person name="Tritt A."/>
            <person name="Adam C."/>
            <person name="Daum C."/>
            <person name="Floudas D."/>
            <person name="Sun H."/>
            <person name="Yadav J.S."/>
            <person name="Pangilinan J."/>
            <person name="Larsson K.H."/>
            <person name="Matsuura K."/>
            <person name="Barry K."/>
            <person name="Labutti K."/>
            <person name="Kuo R."/>
            <person name="Ohm R.A."/>
            <person name="Bhattacharya S.S."/>
            <person name="Shirouzu T."/>
            <person name="Yoshinaga Y."/>
            <person name="Martin F.M."/>
            <person name="Grigoriev I.V."/>
            <person name="Hibbett D.S."/>
        </authorList>
    </citation>
    <scope>NUCLEOTIDE SEQUENCE [LARGE SCALE GENOMIC DNA]</scope>
    <source>
        <strain evidence="3 4">HHB14362 ss-1</strain>
    </source>
</reference>
<feature type="compositionally biased region" description="Low complexity" evidence="1">
    <location>
        <begin position="282"/>
        <end position="301"/>
    </location>
</feature>
<keyword evidence="4" id="KW-1185">Reference proteome</keyword>
<feature type="transmembrane region" description="Helical" evidence="2">
    <location>
        <begin position="212"/>
        <end position="236"/>
    </location>
</feature>
<feature type="transmembrane region" description="Helical" evidence="2">
    <location>
        <begin position="242"/>
        <end position="270"/>
    </location>
</feature>
<accession>A0A165MTW5</accession>
<feature type="transmembrane region" description="Helical" evidence="2">
    <location>
        <begin position="12"/>
        <end position="32"/>
    </location>
</feature>
<keyword evidence="2" id="KW-1133">Transmembrane helix</keyword>
<dbReference type="Proteomes" id="UP000076761">
    <property type="component" value="Unassembled WGS sequence"/>
</dbReference>
<name>A0A165MTW5_9AGAM</name>
<sequence length="331" mass="35759">MATYRTRARLLLRVAAIWFVLALTPFLTLLSLPDDPAAASLPQDRVLWYNGAWAPQSHRRRSEDIFSTVRWAVELPSSSSLDSNINDTLPLLLLNDYRIPLVPGAEAVVELTKRDIWANTRPLLQACEIGGLVPDADSRMMYAFLLDTFSKAAKDVASIRVVMENSGDAWSLVRVDDVDRYPLLSFDLTRSVSSAAGWAATPSWRIRILLGAWLYGAVVPAYLIFAYSVGAVTVVWTLGAALFTLVFVLVKVALGVAFVGAGVFGFWMWVESRRSSGGNELAAGTPTTSESAGTAATSGAPQADTAVVFNVEPKDLEEGLVDVESSVGGKS</sequence>
<proteinExistence type="predicted"/>
<dbReference type="OrthoDB" id="10583900at2759"/>
<keyword evidence="2" id="KW-0472">Membrane</keyword>